<dbReference type="Gene3D" id="3.40.50.300">
    <property type="entry name" value="P-loop containing nucleotide triphosphate hydrolases"/>
    <property type="match status" value="2"/>
</dbReference>
<organism evidence="11 12">
    <name type="scientific">Candidatus Vampirococcus lugosii</name>
    <dbReference type="NCBI Taxonomy" id="2789015"/>
    <lineage>
        <taxon>Bacteria</taxon>
        <taxon>Candidatus Absconditibacteriota</taxon>
        <taxon>Vampirococcus</taxon>
    </lineage>
</organism>
<dbReference type="PROSITE" id="PS00039">
    <property type="entry name" value="DEAD_ATP_HELICASE"/>
    <property type="match status" value="1"/>
</dbReference>
<evidence type="ECO:0000256" key="2">
    <source>
        <dbReference type="ARBA" id="ARBA00022801"/>
    </source>
</evidence>
<dbReference type="Pfam" id="PF00271">
    <property type="entry name" value="Helicase_C"/>
    <property type="match status" value="1"/>
</dbReference>
<dbReference type="SMART" id="SM00487">
    <property type="entry name" value="DEXDc"/>
    <property type="match status" value="1"/>
</dbReference>
<gene>
    <name evidence="11" type="ORF">VAMP_59n19</name>
</gene>
<protein>
    <submittedName>
        <fullName evidence="11">RNA helicase</fullName>
        <ecNumber evidence="11">3.6.4.13</ecNumber>
    </submittedName>
</protein>
<evidence type="ECO:0000259" key="9">
    <source>
        <dbReference type="PROSITE" id="PS51194"/>
    </source>
</evidence>
<dbReference type="PANTHER" id="PTHR47959:SF13">
    <property type="entry name" value="ATP-DEPENDENT RNA HELICASE RHLE"/>
    <property type="match status" value="1"/>
</dbReference>
<evidence type="ECO:0000256" key="3">
    <source>
        <dbReference type="ARBA" id="ARBA00022806"/>
    </source>
</evidence>
<reference evidence="11 12" key="1">
    <citation type="journal article" date="2021" name="Nat. Commun.">
        <title>Reductive evolution and unique predatory mode in the CPR bacterium Vampirococcus lugosii.</title>
        <authorList>
            <person name="Moreira D."/>
            <person name="Zivanovic Y."/>
            <person name="Lopez-Archilla A.I."/>
            <person name="Iniesto M."/>
            <person name="Lopez-Garcia P."/>
        </authorList>
    </citation>
    <scope>NUCLEOTIDE SEQUENCE [LARGE SCALE GENOMIC DNA]</scope>
    <source>
        <strain evidence="11">Chiprana</strain>
    </source>
</reference>
<keyword evidence="4 7" id="KW-0067">ATP-binding</keyword>
<keyword evidence="1 7" id="KW-0547">Nucleotide-binding</keyword>
<evidence type="ECO:0000259" key="8">
    <source>
        <dbReference type="PROSITE" id="PS51192"/>
    </source>
</evidence>
<dbReference type="RefSeq" id="WP_213349005.1">
    <property type="nucleotide sequence ID" value="NZ_JAEDAM010000028.1"/>
</dbReference>
<feature type="short sequence motif" description="Q motif" evidence="6">
    <location>
        <begin position="2"/>
        <end position="30"/>
    </location>
</feature>
<dbReference type="InterPro" id="IPR014001">
    <property type="entry name" value="Helicase_ATP-bd"/>
</dbReference>
<evidence type="ECO:0000256" key="5">
    <source>
        <dbReference type="ARBA" id="ARBA00038437"/>
    </source>
</evidence>
<dbReference type="GO" id="GO:0003724">
    <property type="term" value="F:RNA helicase activity"/>
    <property type="evidence" value="ECO:0007669"/>
    <property type="project" value="UniProtKB-EC"/>
</dbReference>
<evidence type="ECO:0000256" key="4">
    <source>
        <dbReference type="ARBA" id="ARBA00022840"/>
    </source>
</evidence>
<evidence type="ECO:0000259" key="10">
    <source>
        <dbReference type="PROSITE" id="PS51195"/>
    </source>
</evidence>
<dbReference type="InterPro" id="IPR044742">
    <property type="entry name" value="DEAD/DEAH_RhlB"/>
</dbReference>
<dbReference type="PROSITE" id="PS51194">
    <property type="entry name" value="HELICASE_CTER"/>
    <property type="match status" value="1"/>
</dbReference>
<evidence type="ECO:0000256" key="1">
    <source>
        <dbReference type="ARBA" id="ARBA00022741"/>
    </source>
</evidence>
<dbReference type="GO" id="GO:0016787">
    <property type="term" value="F:hydrolase activity"/>
    <property type="evidence" value="ECO:0007669"/>
    <property type="project" value="UniProtKB-KW"/>
</dbReference>
<keyword evidence="12" id="KW-1185">Reference proteome</keyword>
<dbReference type="SMART" id="SM00490">
    <property type="entry name" value="HELICc"/>
    <property type="match status" value="1"/>
</dbReference>
<dbReference type="InterPro" id="IPR000629">
    <property type="entry name" value="RNA-helicase_DEAD-box_CS"/>
</dbReference>
<evidence type="ECO:0000313" key="12">
    <source>
        <dbReference type="Proteomes" id="UP000680365"/>
    </source>
</evidence>
<dbReference type="EC" id="3.6.4.13" evidence="11"/>
<dbReference type="InterPro" id="IPR012677">
    <property type="entry name" value="Nucleotide-bd_a/b_plait_sf"/>
</dbReference>
<accession>A0ABS5QLM2</accession>
<dbReference type="InterPro" id="IPR050079">
    <property type="entry name" value="DEAD_box_RNA_helicase"/>
</dbReference>
<dbReference type="CDD" id="cd00268">
    <property type="entry name" value="DEADc"/>
    <property type="match status" value="1"/>
</dbReference>
<dbReference type="Pfam" id="PF03880">
    <property type="entry name" value="DbpA"/>
    <property type="match status" value="1"/>
</dbReference>
<feature type="domain" description="Helicase ATP-binding" evidence="8">
    <location>
        <begin position="34"/>
        <end position="206"/>
    </location>
</feature>
<dbReference type="Gene3D" id="3.30.70.330">
    <property type="match status" value="1"/>
</dbReference>
<dbReference type="InterPro" id="IPR001650">
    <property type="entry name" value="Helicase_C-like"/>
</dbReference>
<dbReference type="PROSITE" id="PS51195">
    <property type="entry name" value="Q_MOTIF"/>
    <property type="match status" value="1"/>
</dbReference>
<evidence type="ECO:0000313" key="11">
    <source>
        <dbReference type="EMBL" id="MBS8121979.1"/>
    </source>
</evidence>
<dbReference type="Proteomes" id="UP000680365">
    <property type="component" value="Unassembled WGS sequence"/>
</dbReference>
<name>A0ABS5QLM2_9BACT</name>
<comment type="similarity">
    <text evidence="5 7">Belongs to the DEAD box helicase family.</text>
</comment>
<sequence>MNIFEEYGLSKGTIQILEQKGFSKPSPIQEETWPILIKNEKDLIGQSQTGSGKTAAFGIPIVENLLKNKKGKHIKAVVLCPSRELAIQVGNEINSFVGKRDISVFTIYGGQSYIKEKRKIKSGIDILVGTPGRIIDHLKNKAIDFSKIEYFVLDEADEMLNMGFIDDIEEILKNTPTEKRTILFSATMPKAIMKIATNYMQEFETIKVKSKTLTSDTVEQKYYLVKPRDKSELLYRILDIEVDFYGIVFCRTKIDVDELNRSLKQKGYNADSIHGDISQNQREKVILNFKKGYTKILIATDVAARGLDVNNLSHVINYSIPENTEDYTHRIGRTGRAGKDGIAITFVTPQDRYKINNIMRKTNSKIIKEDIPDISYIMDRQREKLIEGIGNIIDKNKFEENIDLAKELLKLDKSEIVVSSLIRLLMKDKFAERKYQDISEPKVINSKSFDDDGQARLFVAMGKSTGKSPKEIIDYICEGSGVDSKNIDDLKVLNDFSFITVNSEDSKKIIRSFYTKGDGGRPLVSKAKKKK</sequence>
<dbReference type="InterPro" id="IPR011545">
    <property type="entry name" value="DEAD/DEAH_box_helicase_dom"/>
</dbReference>
<dbReference type="InterPro" id="IPR027417">
    <property type="entry name" value="P-loop_NTPase"/>
</dbReference>
<dbReference type="CDD" id="cd12252">
    <property type="entry name" value="RRM_DbpA"/>
    <property type="match status" value="1"/>
</dbReference>
<keyword evidence="2 7" id="KW-0378">Hydrolase</keyword>
<proteinExistence type="inferred from homology"/>
<keyword evidence="3 7" id="KW-0347">Helicase</keyword>
<dbReference type="InterPro" id="IPR014014">
    <property type="entry name" value="RNA_helicase_DEAD_Q_motif"/>
</dbReference>
<dbReference type="PANTHER" id="PTHR47959">
    <property type="entry name" value="ATP-DEPENDENT RNA HELICASE RHLE-RELATED"/>
    <property type="match status" value="1"/>
</dbReference>
<dbReference type="PROSITE" id="PS51192">
    <property type="entry name" value="HELICASE_ATP_BIND_1"/>
    <property type="match status" value="1"/>
</dbReference>
<dbReference type="InterPro" id="IPR005580">
    <property type="entry name" value="DbpA/CsdA_RNA-bd_dom"/>
</dbReference>
<dbReference type="CDD" id="cd18787">
    <property type="entry name" value="SF2_C_DEAD"/>
    <property type="match status" value="1"/>
</dbReference>
<feature type="domain" description="Helicase C-terminal" evidence="9">
    <location>
        <begin position="217"/>
        <end position="386"/>
    </location>
</feature>
<dbReference type="EMBL" id="JAEDAM010000028">
    <property type="protein sequence ID" value="MBS8121979.1"/>
    <property type="molecule type" value="Genomic_DNA"/>
</dbReference>
<dbReference type="Pfam" id="PF00270">
    <property type="entry name" value="DEAD"/>
    <property type="match status" value="1"/>
</dbReference>
<evidence type="ECO:0000256" key="7">
    <source>
        <dbReference type="RuleBase" id="RU000492"/>
    </source>
</evidence>
<evidence type="ECO:0000256" key="6">
    <source>
        <dbReference type="PROSITE-ProRule" id="PRU00552"/>
    </source>
</evidence>
<dbReference type="SUPFAM" id="SSF52540">
    <property type="entry name" value="P-loop containing nucleoside triphosphate hydrolases"/>
    <property type="match status" value="1"/>
</dbReference>
<comment type="caution">
    <text evidence="11">The sequence shown here is derived from an EMBL/GenBank/DDBJ whole genome shotgun (WGS) entry which is preliminary data.</text>
</comment>
<feature type="domain" description="DEAD-box RNA helicase Q" evidence="10">
    <location>
        <begin position="2"/>
        <end position="30"/>
    </location>
</feature>